<reference evidence="2 3" key="1">
    <citation type="journal article" date="2012" name="Stand. Genomic Sci.">
        <title>Genome sequence of the halotolerant bacterium Corynebacterium halotolerans type strain YIM 70093(T) (= DSM 44683(T)).</title>
        <authorList>
            <person name="Ruckert C."/>
            <person name="Albersmeier A."/>
            <person name="Al-Dilaimi A."/>
            <person name="Niehaus K."/>
            <person name="Szczepanowski R."/>
            <person name="Kalinowski J."/>
        </authorList>
    </citation>
    <scope>NUCLEOTIDE SEQUENCE [LARGE SCALE GENOMIC DNA]</scope>
    <source>
        <strain evidence="2">YIM 70093</strain>
    </source>
</reference>
<organism evidence="2 3">
    <name type="scientific">Corynebacterium halotolerans YIM 70093 = DSM 44683</name>
    <dbReference type="NCBI Taxonomy" id="1121362"/>
    <lineage>
        <taxon>Bacteria</taxon>
        <taxon>Bacillati</taxon>
        <taxon>Actinomycetota</taxon>
        <taxon>Actinomycetes</taxon>
        <taxon>Mycobacteriales</taxon>
        <taxon>Corynebacteriaceae</taxon>
        <taxon>Corynebacterium</taxon>
    </lineage>
</organism>
<dbReference type="STRING" id="1121362.A605_03175"/>
<dbReference type="AlphaFoldDB" id="M1NJS2"/>
<accession>M1NJS2</accession>
<keyword evidence="3" id="KW-1185">Reference proteome</keyword>
<keyword evidence="1" id="KW-0472">Membrane</keyword>
<dbReference type="EMBL" id="CP003697">
    <property type="protein sequence ID" value="AGF71648.1"/>
    <property type="molecule type" value="Genomic_DNA"/>
</dbReference>
<evidence type="ECO:0000313" key="2">
    <source>
        <dbReference type="EMBL" id="AGF71648.1"/>
    </source>
</evidence>
<dbReference type="Proteomes" id="UP000011723">
    <property type="component" value="Chromosome"/>
</dbReference>
<dbReference type="KEGG" id="chn:A605_03175"/>
<dbReference type="HOGENOM" id="CLU_205765_0_0_11"/>
<gene>
    <name evidence="2" type="ORF">A605_03175</name>
</gene>
<dbReference type="PATRIC" id="fig|1121362.3.peg.637"/>
<proteinExistence type="predicted"/>
<evidence type="ECO:0000313" key="3">
    <source>
        <dbReference type="Proteomes" id="UP000011723"/>
    </source>
</evidence>
<sequence length="66" mass="6949">MNMRALILFILGALVFAGGFFWAAEAGHSVMALPAAIVLAIGTALFFSGWAVMLDIHSPTSKKLGK</sequence>
<dbReference type="eggNOG" id="ENOG5031K6P">
    <property type="taxonomic scope" value="Bacteria"/>
</dbReference>
<name>M1NJS2_9CORY</name>
<feature type="transmembrane region" description="Helical" evidence="1">
    <location>
        <begin position="33"/>
        <end position="56"/>
    </location>
</feature>
<keyword evidence="1" id="KW-0812">Transmembrane</keyword>
<evidence type="ECO:0000256" key="1">
    <source>
        <dbReference type="SAM" id="Phobius"/>
    </source>
</evidence>
<protein>
    <submittedName>
        <fullName evidence="2">Uncharacterized protein</fullName>
    </submittedName>
</protein>
<keyword evidence="1" id="KW-1133">Transmembrane helix</keyword>